<feature type="compositionally biased region" description="Low complexity" evidence="1">
    <location>
        <begin position="740"/>
        <end position="753"/>
    </location>
</feature>
<feature type="region of interest" description="Disordered" evidence="1">
    <location>
        <begin position="1878"/>
        <end position="1913"/>
    </location>
</feature>
<sequence>MGTLRLLVALALSSLVTAGGLQDTASMASISTSSCTTNSSTAFTIRHFKLRYAFVHLLACFVHRELVLHEQLDLHHDILTRFTPFDRFGFIYFSYHERTFRFGKQQRDYFSFSFNGIQHEHLLVIRTHNQQQHGLVNTINLNLSFLWYNAIWCNDGDQFVKPDQQFRVHGKHHKHFVKHHLRQLDYLDLGFREHCQPDLCEPHQHLSQCLKRVVKQQEQLSSTASPSSTQISSSEVDSSTGTSLTGITSSVTSSTYGTSASSSVAEISSSSIAPFGNSTTSSSYWTISSTAETSAAASSTTTDLSIFTGNGTGLPLVPSGTVPPTLSPFITVFSTSGTLTTQTLYPQLGGPIINTTGSTGSYTVWQSVTWATTPPSTSASSSSAESSSSEESPTTTAALSTFTGNAPPAESVGPADGIPSPFVTVFPTDGTSTTMTFWPAESPTPSLSVTILPSTTSTMSIWPSISWQTTQPPGITEAPTSATINWSTFSSQAALETSDLSTFTGSDDGPPGFLTITSGPLSPYITIWSENGQPTTQTIWPLFPSAPTSIYTLTWDDTTTTFTTSPINPYVTGSIEDQDQVRNEEEHQLIAIINGLRHCIDILDLGLCEQQVEPLRAWLHWFCGWLHWDCSTYNIDGGGGGGGGGPKGPCAKPNCKINPFDPIGSAKCVVQRAIAAACDILNHDIDGLKIEFPHLEGFSIIFPKLELPPIDLGGGIDPNKPDPPGPDNPDPTIPTPGPTNPTETEPTNSPTGSQSSSPEESCTQTITATNTAVTCSVGPAGPGSNSTTTACSSNTQITRGCSVTPEITTTTIRSCSQTSTVTDAAVNCSQTITGASWTDVSYVCSTTTSLVSGCDVTATTTTTTAVSCPTGPVQPSSNGTTECLVPMCSSDLCGEACDWPPQQNASTNSSLAFRDLSNTFVLSEPEGSDASAFTRFMLQQFSQSKQVPQPMTPWPPKDANDPARWGTTAVFMPFEDHPDSLAVGALFGCTTVVVASRQGAWMSHIWEIPTFAATFIKDFQDPAAQLFTGNGKDASISGLDGYMKPMSSFDPNGDYNIKVWIVTPIDVQYVGKPQPDLEYLRWPQKITTIRDMLKDRLKVTPNIITYTPLTKERRFYNANGEIDKAAVKKELDSTARGKVILQYDPKQVACSKDRNQQAIWRLWVDEENGRKYVDQDMWDADEDQIGEESDDERAAFMRAVNEQCNSCLLSEVEVLSADGTETTCETIPCSSETCGRCDDPPLAGNGTNVTSTNITGNILILPEPQGDDLTDLDAFMVSRAQDAENQDSLVEHDQHPLGDNFHHSSARFVPFDLESRVLAVSGLRGCTSIVVVSQEGAWMSHVWEAPGFRKRINQPWEEIKYQDLSDEEFNDVLTELWDGDDNRPSILPGLGTYTTGDEALRRGAPGLQAFIVSPRPWDDDDANHYKFQAKLDTIKNRIKNDLDIDAKLISYKAVTDFTSVRTANGGIDWEMVTNILKTSALGKVVLQYDPSQVPCTKDNSGEVDQKQQAAWRLWVGGYSRSWQAQDTWEATPDQLDPNERCDPSGIFCSALTCGKCDSDTSDPRAQPPSGADNVMDVVFGNETGLDVIGDLINIRPMAEPDTYDAASYWAFMRQQYDVAYRIVPHSHTPDIYHGTTANYVRFPRGRGMSLALRGLWGCVSVIIISEKGCWMSHIYEHHSFARRQDHFQNVLNELWHGDPNGNFNLPGFGQFVRQNEMFDGNLYDVRTYIVHPISYDELVVFYEDEINALQEWLDGIFHVEERGNFAVPIAYVPYTQFPFFEQNIWPLVRGDSNRMTIWVQSMLFGRILMQYDPQQIPAPPRSRACPQPYDTSMMRLWVDMPPNWVPQIERTWSTGVFPTLNNRPDGPVPFPSLPPNLPDWWQEPEPEPAWGADEGGPMDIDGDDDDDGDPMDVDDDPTRRAIRFAPPAPPVLKERDLFAADAETEPAPACSLEPATVSVAGPLPPDFYTQFSDYFTMTTVPPEVSSAESSLIATMTATSASGPMPTMTNSTITSSMQTSTNSTSAPMTLPSASLSTASATNSSIGQSPSTTMPHTSCSLAPLPIADNGQSLIAPLSGCACDSSLSAEMVTVVGADQTTTWGCAAGITFYTPVQTADHIATSAPQPTNFCKLHVEQAVRNDGDVHVGWSIAMEIFDPFGASVAKTSEDITLDWTETYFTGDLSWQNGPKFEITFGINPVTGVPFTQDEIDAMSDDLSKGKAWSPWLAQLTTTRGNVLSNQWPTDLMVESAPQPYCVAGLWEYPTSNVMDQARELDFYYDCGMPGPSLTTSSTSTSTIPTQACTVEVEQGPYVLADKVGQEYHAGWNVTIKISDASQQILQWLWFSGDHEWFHEYVMAGEDWNDPNNLTVNFAIDPQTKVPWAEEPLKVAFSNWLQDTERTTWWTSWATSFRAGDLTWLANDTTPGILPFCDVGPWKGFWDEPGAKLKRFITCYWDCGQGVPTPTSTIVLPTPTALPPAEDCRLHVIEQVLSTDISTPDSVNATNAGLLNITMDLYGIKDNHHLFTTSFDANGFNARYSDHPTNAGAVWNLQAVFGFDEGNAITGGSYDPAKWADYDALFAMEMSIDGGENWSMQEYLRCQVGGWSSGEVEEKPMRTFECLFDCMGRMMELSGSDMDWDE</sequence>
<dbReference type="EMBL" id="JAXOVC010000006">
    <property type="protein sequence ID" value="KAK4500777.1"/>
    <property type="molecule type" value="Genomic_DNA"/>
</dbReference>
<gene>
    <name evidence="3" type="ORF">PRZ48_008968</name>
</gene>
<feature type="region of interest" description="Disordered" evidence="1">
    <location>
        <begin position="712"/>
        <end position="763"/>
    </location>
</feature>
<organism evidence="3 4">
    <name type="scientific">Zasmidium cellare</name>
    <name type="common">Wine cellar mold</name>
    <name type="synonym">Racodium cellare</name>
    <dbReference type="NCBI Taxonomy" id="395010"/>
    <lineage>
        <taxon>Eukaryota</taxon>
        <taxon>Fungi</taxon>
        <taxon>Dikarya</taxon>
        <taxon>Ascomycota</taxon>
        <taxon>Pezizomycotina</taxon>
        <taxon>Dothideomycetes</taxon>
        <taxon>Dothideomycetidae</taxon>
        <taxon>Mycosphaerellales</taxon>
        <taxon>Mycosphaerellaceae</taxon>
        <taxon>Zasmidium</taxon>
    </lineage>
</organism>
<keyword evidence="2" id="KW-0732">Signal</keyword>
<evidence type="ECO:0000256" key="1">
    <source>
        <dbReference type="SAM" id="MobiDB-lite"/>
    </source>
</evidence>
<evidence type="ECO:0000313" key="3">
    <source>
        <dbReference type="EMBL" id="KAK4500777.1"/>
    </source>
</evidence>
<feature type="compositionally biased region" description="Pro residues" evidence="1">
    <location>
        <begin position="721"/>
        <end position="739"/>
    </location>
</feature>
<evidence type="ECO:0000256" key="2">
    <source>
        <dbReference type="SAM" id="SignalP"/>
    </source>
</evidence>
<proteinExistence type="predicted"/>
<feature type="region of interest" description="Disordered" evidence="1">
    <location>
        <begin position="374"/>
        <end position="423"/>
    </location>
</feature>
<feature type="chain" id="PRO_5045986515" evidence="2">
    <location>
        <begin position="19"/>
        <end position="2638"/>
    </location>
</feature>
<comment type="caution">
    <text evidence="3">The sequence shown here is derived from an EMBL/GenBank/DDBJ whole genome shotgun (WGS) entry which is preliminary data.</text>
</comment>
<protein>
    <submittedName>
        <fullName evidence="3">Uncharacterized protein</fullName>
    </submittedName>
</protein>
<keyword evidence="4" id="KW-1185">Reference proteome</keyword>
<name>A0ABR0EGZ1_ZASCE</name>
<accession>A0ABR0EGZ1</accession>
<dbReference type="PROSITE" id="PS51257">
    <property type="entry name" value="PROKAR_LIPOPROTEIN"/>
    <property type="match status" value="1"/>
</dbReference>
<feature type="compositionally biased region" description="Low complexity" evidence="1">
    <location>
        <begin position="374"/>
        <end position="401"/>
    </location>
</feature>
<feature type="compositionally biased region" description="Acidic residues" evidence="1">
    <location>
        <begin position="1900"/>
        <end position="1913"/>
    </location>
</feature>
<feature type="signal peptide" evidence="2">
    <location>
        <begin position="1"/>
        <end position="18"/>
    </location>
</feature>
<dbReference type="Proteomes" id="UP001305779">
    <property type="component" value="Unassembled WGS sequence"/>
</dbReference>
<reference evidence="3 4" key="1">
    <citation type="journal article" date="2023" name="G3 (Bethesda)">
        <title>A chromosome-level genome assembly of Zasmidium syzygii isolated from banana leaves.</title>
        <authorList>
            <person name="van Westerhoven A.C."/>
            <person name="Mehrabi R."/>
            <person name="Talebi R."/>
            <person name="Steentjes M.B.F."/>
            <person name="Corcolon B."/>
            <person name="Chong P.A."/>
            <person name="Kema G.H.J."/>
            <person name="Seidl M.F."/>
        </authorList>
    </citation>
    <scope>NUCLEOTIDE SEQUENCE [LARGE SCALE GENOMIC DNA]</scope>
    <source>
        <strain evidence="3 4">P124</strain>
    </source>
</reference>
<feature type="region of interest" description="Disordered" evidence="1">
    <location>
        <begin position="2011"/>
        <end position="2033"/>
    </location>
</feature>
<evidence type="ECO:0000313" key="4">
    <source>
        <dbReference type="Proteomes" id="UP001305779"/>
    </source>
</evidence>
<feature type="region of interest" description="Disordered" evidence="1">
    <location>
        <begin position="221"/>
        <end position="244"/>
    </location>
</feature>